<evidence type="ECO:0008006" key="13">
    <source>
        <dbReference type="Google" id="ProtNLM"/>
    </source>
</evidence>
<keyword evidence="5 9" id="KW-0378">Hydrolase</keyword>
<evidence type="ECO:0000256" key="5">
    <source>
        <dbReference type="ARBA" id="ARBA00022801"/>
    </source>
</evidence>
<evidence type="ECO:0000256" key="3">
    <source>
        <dbReference type="ARBA" id="ARBA00022512"/>
    </source>
</evidence>
<dbReference type="EnsemblPlants" id="OPUNC08G09990.1">
    <property type="protein sequence ID" value="OPUNC08G09990.1"/>
    <property type="gene ID" value="OPUNC08G09990"/>
</dbReference>
<dbReference type="InterPro" id="IPR011050">
    <property type="entry name" value="Pectin_lyase_fold/virulence"/>
</dbReference>
<dbReference type="InterPro" id="IPR000743">
    <property type="entry name" value="Glyco_hydro_28"/>
</dbReference>
<dbReference type="eggNOG" id="ENOG502QV2R">
    <property type="taxonomic scope" value="Eukaryota"/>
</dbReference>
<keyword evidence="6 9" id="KW-0326">Glycosidase</keyword>
<organism evidence="11">
    <name type="scientific">Oryza punctata</name>
    <name type="common">Red rice</name>
    <dbReference type="NCBI Taxonomy" id="4537"/>
    <lineage>
        <taxon>Eukaryota</taxon>
        <taxon>Viridiplantae</taxon>
        <taxon>Streptophyta</taxon>
        <taxon>Embryophyta</taxon>
        <taxon>Tracheophyta</taxon>
        <taxon>Spermatophyta</taxon>
        <taxon>Magnoliopsida</taxon>
        <taxon>Liliopsida</taxon>
        <taxon>Poales</taxon>
        <taxon>Poaceae</taxon>
        <taxon>BOP clade</taxon>
        <taxon>Oryzoideae</taxon>
        <taxon>Oryzeae</taxon>
        <taxon>Oryzinae</taxon>
        <taxon>Oryza</taxon>
    </lineage>
</organism>
<sequence>MEARLRLLVVVVVAALCAAVASAAGNSSLAGYHGNPTFNVRNYGAKGNGQTDDSKVFRVRRRDMQALMSAWKSACAASGAVTLVLPPGTYYIGPVQFHGPCSKASTMTFLMQASIAARQFGPHYGTLKAATDLKRFGNDWIEFGWVNHLTISGQNGAAFDGQGAASWPFNKCPIRKDCKVLPTVSFFFFFLAYVQQQASSNILHDNGLASMQSVLFVNNNNLVVQNVASVNSKFFHMALLQCSNVKISGVRISAPESSPNTDGFHIERSNGVSIADTNIATGDDCISIGQGNDNIDVARVHCGPGHGMSVGSLGRYVGEGDVTRIHVRDMTFHGTMNGVRIKTWENSPTKSNAAHMVFENLVMNDVQNPIIIDQKYCPYYNCEHKFVSGVTIKDVQFKNIKGTATTPVAVLLKCGVPCQGVVLQDVDLRYKGKGVTSSKCENIKAKYAGFQNPKPCP</sequence>
<evidence type="ECO:0000313" key="12">
    <source>
        <dbReference type="Proteomes" id="UP000026962"/>
    </source>
</evidence>
<evidence type="ECO:0000256" key="10">
    <source>
        <dbReference type="SAM" id="SignalP"/>
    </source>
</evidence>
<reference evidence="11" key="1">
    <citation type="submission" date="2015-04" db="UniProtKB">
        <authorList>
            <consortium name="EnsemblPlants"/>
        </authorList>
    </citation>
    <scope>IDENTIFICATION</scope>
</reference>
<dbReference type="SUPFAM" id="SSF51126">
    <property type="entry name" value="Pectin lyase-like"/>
    <property type="match status" value="1"/>
</dbReference>
<dbReference type="AlphaFoldDB" id="A0A0E0LTT8"/>
<comment type="subcellular location">
    <subcellularLocation>
        <location evidence="1">Secreted</location>
        <location evidence="1">Cell wall</location>
    </subcellularLocation>
</comment>
<dbReference type="GO" id="GO:0005975">
    <property type="term" value="P:carbohydrate metabolic process"/>
    <property type="evidence" value="ECO:0007669"/>
    <property type="project" value="InterPro"/>
</dbReference>
<dbReference type="STRING" id="4537.A0A0E0LTT8"/>
<dbReference type="InterPro" id="IPR012334">
    <property type="entry name" value="Pectin_lyas_fold"/>
</dbReference>
<protein>
    <recommendedName>
        <fullName evidence="13">Exopolygalacturonase</fullName>
    </recommendedName>
</protein>
<accession>A0A0E0LTT8</accession>
<feature type="active site" evidence="8">
    <location>
        <position position="306"/>
    </location>
</feature>
<keyword evidence="10" id="KW-0732">Signal</keyword>
<comment type="similarity">
    <text evidence="2 9">Belongs to the glycosyl hydrolase 28 family.</text>
</comment>
<evidence type="ECO:0000313" key="11">
    <source>
        <dbReference type="EnsemblPlants" id="OPUNC08G09990.1"/>
    </source>
</evidence>
<evidence type="ECO:0000256" key="8">
    <source>
        <dbReference type="PROSITE-ProRule" id="PRU10052"/>
    </source>
</evidence>
<feature type="signal peptide" evidence="10">
    <location>
        <begin position="1"/>
        <end position="23"/>
    </location>
</feature>
<dbReference type="OMA" id="FVNNKNM"/>
<dbReference type="Gene3D" id="2.160.20.10">
    <property type="entry name" value="Single-stranded right-handed beta-helix, Pectin lyase-like"/>
    <property type="match status" value="1"/>
</dbReference>
<keyword evidence="3" id="KW-0134">Cell wall</keyword>
<evidence type="ECO:0000256" key="4">
    <source>
        <dbReference type="ARBA" id="ARBA00022525"/>
    </source>
</evidence>
<feature type="chain" id="PRO_5002366717" description="Exopolygalacturonase" evidence="10">
    <location>
        <begin position="24"/>
        <end position="457"/>
    </location>
</feature>
<evidence type="ECO:0000256" key="2">
    <source>
        <dbReference type="ARBA" id="ARBA00008834"/>
    </source>
</evidence>
<dbReference type="Pfam" id="PF00295">
    <property type="entry name" value="Glyco_hydro_28"/>
    <property type="match status" value="2"/>
</dbReference>
<evidence type="ECO:0000256" key="7">
    <source>
        <dbReference type="ARBA" id="ARBA00023316"/>
    </source>
</evidence>
<evidence type="ECO:0000256" key="9">
    <source>
        <dbReference type="RuleBase" id="RU361169"/>
    </source>
</evidence>
<dbReference type="PROSITE" id="PS00502">
    <property type="entry name" value="POLYGALACTURONASE"/>
    <property type="match status" value="1"/>
</dbReference>
<reference evidence="11" key="2">
    <citation type="submission" date="2018-05" db="EMBL/GenBank/DDBJ databases">
        <title>OpunRS2 (Oryza punctata Reference Sequence Version 2).</title>
        <authorList>
            <person name="Zhang J."/>
            <person name="Kudrna D."/>
            <person name="Lee S."/>
            <person name="Talag J."/>
            <person name="Welchert J."/>
            <person name="Wing R.A."/>
        </authorList>
    </citation>
    <scope>NUCLEOTIDE SEQUENCE [LARGE SCALE GENOMIC DNA]</scope>
</reference>
<dbReference type="InterPro" id="IPR006626">
    <property type="entry name" value="PbH1"/>
</dbReference>
<keyword evidence="12" id="KW-1185">Reference proteome</keyword>
<dbReference type="PANTHER" id="PTHR31375">
    <property type="match status" value="1"/>
</dbReference>
<dbReference type="GO" id="GO:0071555">
    <property type="term" value="P:cell wall organization"/>
    <property type="evidence" value="ECO:0007669"/>
    <property type="project" value="UniProtKB-KW"/>
</dbReference>
<dbReference type="GO" id="GO:0004650">
    <property type="term" value="F:polygalacturonase activity"/>
    <property type="evidence" value="ECO:0007669"/>
    <property type="project" value="InterPro"/>
</dbReference>
<dbReference type="HOGENOM" id="CLU_016031_2_2_1"/>
<evidence type="ECO:0000256" key="6">
    <source>
        <dbReference type="ARBA" id="ARBA00023295"/>
    </source>
</evidence>
<proteinExistence type="inferred from homology"/>
<name>A0A0E0LTT8_ORYPU</name>
<keyword evidence="4" id="KW-0964">Secreted</keyword>
<dbReference type="Gramene" id="OPUNC08G09990.1">
    <property type="protein sequence ID" value="OPUNC08G09990.1"/>
    <property type="gene ID" value="OPUNC08G09990"/>
</dbReference>
<evidence type="ECO:0000256" key="1">
    <source>
        <dbReference type="ARBA" id="ARBA00004191"/>
    </source>
</evidence>
<keyword evidence="7" id="KW-0961">Cell wall biogenesis/degradation</keyword>
<dbReference type="SMART" id="SM00710">
    <property type="entry name" value="PbH1"/>
    <property type="match status" value="5"/>
</dbReference>
<dbReference type="Proteomes" id="UP000026962">
    <property type="component" value="Chromosome 8"/>
</dbReference>